<dbReference type="EMBL" id="LUCM01008212">
    <property type="protein sequence ID" value="KAA0188776.1"/>
    <property type="molecule type" value="Genomic_DNA"/>
</dbReference>
<keyword evidence="7" id="KW-0675">Receptor</keyword>
<feature type="transmembrane region" description="Helical" evidence="11">
    <location>
        <begin position="97"/>
        <end position="121"/>
    </location>
</feature>
<dbReference type="SUPFAM" id="SSF53850">
    <property type="entry name" value="Periplasmic binding protein-like II"/>
    <property type="match status" value="1"/>
</dbReference>
<keyword evidence="2" id="KW-0813">Transport</keyword>
<evidence type="ECO:0000256" key="8">
    <source>
        <dbReference type="ARBA" id="ARBA00023180"/>
    </source>
</evidence>
<evidence type="ECO:0000256" key="4">
    <source>
        <dbReference type="ARBA" id="ARBA00022989"/>
    </source>
</evidence>
<dbReference type="InterPro" id="IPR001320">
    <property type="entry name" value="Iontro_rcpt_C"/>
</dbReference>
<keyword evidence="8" id="KW-0325">Glycoprotein</keyword>
<evidence type="ECO:0000256" key="1">
    <source>
        <dbReference type="ARBA" id="ARBA00004141"/>
    </source>
</evidence>
<organism evidence="13 14">
    <name type="scientific">Fasciolopsis buskii</name>
    <dbReference type="NCBI Taxonomy" id="27845"/>
    <lineage>
        <taxon>Eukaryota</taxon>
        <taxon>Metazoa</taxon>
        <taxon>Spiralia</taxon>
        <taxon>Lophotrochozoa</taxon>
        <taxon>Platyhelminthes</taxon>
        <taxon>Trematoda</taxon>
        <taxon>Digenea</taxon>
        <taxon>Plagiorchiida</taxon>
        <taxon>Echinostomata</taxon>
        <taxon>Echinostomatoidea</taxon>
        <taxon>Fasciolidae</taxon>
        <taxon>Fasciolopsis</taxon>
    </lineage>
</organism>
<dbReference type="Gene3D" id="1.10.287.70">
    <property type="match status" value="1"/>
</dbReference>
<name>A0A8E0RRD9_9TREM</name>
<keyword evidence="6 11" id="KW-0472">Membrane</keyword>
<dbReference type="Proteomes" id="UP000728185">
    <property type="component" value="Unassembled WGS sequence"/>
</dbReference>
<dbReference type="AlphaFoldDB" id="A0A8E0RRD9"/>
<comment type="subcellular location">
    <subcellularLocation>
        <location evidence="1">Membrane</location>
        <topology evidence="1">Multi-pass membrane protein</topology>
    </subcellularLocation>
</comment>
<feature type="domain" description="Ionotropic glutamate receptor C-terminal" evidence="12">
    <location>
        <begin position="29"/>
        <end position="275"/>
    </location>
</feature>
<accession>A0A8E0RRD9</accession>
<feature type="transmembrane region" description="Helical" evidence="11">
    <location>
        <begin position="28"/>
        <end position="47"/>
    </location>
</feature>
<keyword evidence="5" id="KW-0406">Ion transport</keyword>
<keyword evidence="3 11" id="KW-0812">Transmembrane</keyword>
<evidence type="ECO:0000256" key="11">
    <source>
        <dbReference type="SAM" id="Phobius"/>
    </source>
</evidence>
<evidence type="ECO:0000259" key="12">
    <source>
        <dbReference type="Pfam" id="PF00060"/>
    </source>
</evidence>
<evidence type="ECO:0000256" key="2">
    <source>
        <dbReference type="ARBA" id="ARBA00022448"/>
    </source>
</evidence>
<comment type="caution">
    <text evidence="13">The sequence shown here is derived from an EMBL/GenBank/DDBJ whole genome shotgun (WGS) entry which is preliminary data.</text>
</comment>
<sequence>MHTTLTTMIVRPKFNIRLFQIFKPFDPLVWLLTGICIFVVSANAAIFNRLSPYSAWNLGRSDATSDELSVVENAWINFRSIALQPLVTFPTANSTRVLAVMFWFFVLTWHACWQATMTAYFSKRELVLPVRTLRDIAQQNSIRPIVLNGSSVYMRFKKVRNDPVFERIFAMMMEDKIPIYTYEDAISAMLKHPNLAFIDDQYLLQTVVTEDCERFYLLDDLFDETPASFAVQKSAEYADAFTSYLEALSETGTVDALFRKWLSTPTTCNPNASEYEPLGMDLAAGGILPLLCASGLAIMALVGELIWRRFGYKLKELWLPLSRAAENQFRKFC</sequence>
<evidence type="ECO:0000313" key="13">
    <source>
        <dbReference type="EMBL" id="KAA0188776.1"/>
    </source>
</evidence>
<evidence type="ECO:0000256" key="9">
    <source>
        <dbReference type="ARBA" id="ARBA00023286"/>
    </source>
</evidence>
<evidence type="ECO:0000313" key="14">
    <source>
        <dbReference type="Proteomes" id="UP000728185"/>
    </source>
</evidence>
<evidence type="ECO:0000256" key="3">
    <source>
        <dbReference type="ARBA" id="ARBA00022692"/>
    </source>
</evidence>
<dbReference type="Pfam" id="PF00060">
    <property type="entry name" value="Lig_chan"/>
    <property type="match status" value="1"/>
</dbReference>
<dbReference type="PANTHER" id="PTHR18966">
    <property type="entry name" value="IONOTROPIC GLUTAMATE RECEPTOR"/>
    <property type="match status" value="1"/>
</dbReference>
<evidence type="ECO:0000256" key="10">
    <source>
        <dbReference type="ARBA" id="ARBA00023303"/>
    </source>
</evidence>
<protein>
    <recommendedName>
        <fullName evidence="12">Ionotropic glutamate receptor C-terminal domain-containing protein</fullName>
    </recommendedName>
</protein>
<dbReference type="GO" id="GO:0015276">
    <property type="term" value="F:ligand-gated monoatomic ion channel activity"/>
    <property type="evidence" value="ECO:0007669"/>
    <property type="project" value="InterPro"/>
</dbReference>
<dbReference type="GO" id="GO:0016020">
    <property type="term" value="C:membrane"/>
    <property type="evidence" value="ECO:0007669"/>
    <property type="project" value="UniProtKB-SubCell"/>
</dbReference>
<feature type="transmembrane region" description="Helical" evidence="11">
    <location>
        <begin position="287"/>
        <end position="307"/>
    </location>
</feature>
<keyword evidence="14" id="KW-1185">Reference proteome</keyword>
<keyword evidence="9" id="KW-1071">Ligand-gated ion channel</keyword>
<proteinExistence type="predicted"/>
<dbReference type="OrthoDB" id="6259803at2759"/>
<evidence type="ECO:0000256" key="5">
    <source>
        <dbReference type="ARBA" id="ARBA00023065"/>
    </source>
</evidence>
<evidence type="ECO:0000256" key="7">
    <source>
        <dbReference type="ARBA" id="ARBA00023170"/>
    </source>
</evidence>
<keyword evidence="10" id="KW-0407">Ion channel</keyword>
<reference evidence="13" key="1">
    <citation type="submission" date="2019-05" db="EMBL/GenBank/DDBJ databases">
        <title>Annotation for the trematode Fasciolopsis buski.</title>
        <authorList>
            <person name="Choi Y.-J."/>
        </authorList>
    </citation>
    <scope>NUCLEOTIDE SEQUENCE</scope>
    <source>
        <strain evidence="13">HT</strain>
        <tissue evidence="13">Whole worm</tissue>
    </source>
</reference>
<dbReference type="InterPro" id="IPR015683">
    <property type="entry name" value="Ionotropic_Glu_rcpt"/>
</dbReference>
<evidence type="ECO:0000256" key="6">
    <source>
        <dbReference type="ARBA" id="ARBA00023136"/>
    </source>
</evidence>
<keyword evidence="4 11" id="KW-1133">Transmembrane helix</keyword>
<gene>
    <name evidence="13" type="ORF">FBUS_02209</name>
</gene>